<proteinExistence type="predicted"/>
<feature type="transmembrane region" description="Helical" evidence="7">
    <location>
        <begin position="318"/>
        <end position="342"/>
    </location>
</feature>
<dbReference type="PANTHER" id="PTHR23517">
    <property type="entry name" value="RESISTANCE PROTEIN MDTM, PUTATIVE-RELATED-RELATED"/>
    <property type="match status" value="1"/>
</dbReference>
<keyword evidence="10" id="KW-1185">Reference proteome</keyword>
<gene>
    <name evidence="9" type="ORF">bsdE14_07120</name>
</gene>
<organism evidence="9 10">
    <name type="scientific">Clostridium omnivorum</name>
    <dbReference type="NCBI Taxonomy" id="1604902"/>
    <lineage>
        <taxon>Bacteria</taxon>
        <taxon>Bacillati</taxon>
        <taxon>Bacillota</taxon>
        <taxon>Clostridia</taxon>
        <taxon>Eubacteriales</taxon>
        <taxon>Clostridiaceae</taxon>
        <taxon>Clostridium</taxon>
    </lineage>
</organism>
<dbReference type="InterPro" id="IPR011701">
    <property type="entry name" value="MFS"/>
</dbReference>
<dbReference type="InterPro" id="IPR020846">
    <property type="entry name" value="MFS_dom"/>
</dbReference>
<feature type="transmembrane region" description="Helical" evidence="7">
    <location>
        <begin position="81"/>
        <end position="99"/>
    </location>
</feature>
<accession>A0ABQ5N269</accession>
<keyword evidence="2" id="KW-0813">Transport</keyword>
<dbReference type="PROSITE" id="PS50850">
    <property type="entry name" value="MFS"/>
    <property type="match status" value="1"/>
</dbReference>
<feature type="transmembrane region" description="Helical" evidence="7">
    <location>
        <begin position="354"/>
        <end position="376"/>
    </location>
</feature>
<dbReference type="InterPro" id="IPR050171">
    <property type="entry name" value="MFS_Transporters"/>
</dbReference>
<evidence type="ECO:0000256" key="1">
    <source>
        <dbReference type="ARBA" id="ARBA00004651"/>
    </source>
</evidence>
<comment type="subcellular location">
    <subcellularLocation>
        <location evidence="1">Cell membrane</location>
        <topology evidence="1">Multi-pass membrane protein</topology>
    </subcellularLocation>
</comment>
<evidence type="ECO:0000313" key="10">
    <source>
        <dbReference type="Proteomes" id="UP001208567"/>
    </source>
</evidence>
<feature type="transmembrane region" description="Helical" evidence="7">
    <location>
        <begin position="139"/>
        <end position="163"/>
    </location>
</feature>
<comment type="caution">
    <text evidence="9">The sequence shown here is derived from an EMBL/GenBank/DDBJ whole genome shotgun (WGS) entry which is preliminary data.</text>
</comment>
<dbReference type="Proteomes" id="UP001208567">
    <property type="component" value="Unassembled WGS sequence"/>
</dbReference>
<sequence length="412" mass="45565">MKMPKLLSTYEGFPRSIYIIFFSRIVNAMGSFIYPFLTLFLTEKLKLGAGTAGKFMLLTAVTSVPGALLGGKLSDKFGRKHIVIIFQGLAALFLIPCGFLKESMLIPWLLLLAFFFTSAATPAYTAMTTDLTNASNRRNAFSLLYMGNNMGLAVGPLIAGFLYKNYISWIFWGNAISTFVSLILIGFFVEESIPHTEQFDNNNELLHHNEKAEKGNLFAVLLKRPALLAFAGITTIYTFVYAQHLFIIPMQVNQCFPDNGAKIFGTLMTTNALVVVFLTTPITNLTKKIRTTFNMVLSGALYAVGFGMLYFVNTYPLFILSTIIWSTGEVLSSTNSGVYIASHTPITHRGRFNSVIPLLTGAGFALGPFLMGMFIQKTSIKTAWALLFILAVFSTILMYALNLSDKSKKLNN</sequence>
<keyword evidence="6 7" id="KW-0472">Membrane</keyword>
<evidence type="ECO:0000313" key="9">
    <source>
        <dbReference type="EMBL" id="GLC29302.1"/>
    </source>
</evidence>
<dbReference type="SUPFAM" id="SSF103473">
    <property type="entry name" value="MFS general substrate transporter"/>
    <property type="match status" value="1"/>
</dbReference>
<feature type="transmembrane region" description="Helical" evidence="7">
    <location>
        <begin position="105"/>
        <end position="127"/>
    </location>
</feature>
<feature type="transmembrane region" description="Helical" evidence="7">
    <location>
        <begin position="47"/>
        <end position="69"/>
    </location>
</feature>
<evidence type="ECO:0000256" key="6">
    <source>
        <dbReference type="ARBA" id="ARBA00023136"/>
    </source>
</evidence>
<dbReference type="CDD" id="cd17329">
    <property type="entry name" value="MFS_MdtH_MDR_like"/>
    <property type="match status" value="1"/>
</dbReference>
<keyword evidence="4 7" id="KW-0812">Transmembrane</keyword>
<dbReference type="InterPro" id="IPR036259">
    <property type="entry name" value="MFS_trans_sf"/>
</dbReference>
<name>A0ABQ5N269_9CLOT</name>
<feature type="transmembrane region" description="Helical" evidence="7">
    <location>
        <begin position="382"/>
        <end position="401"/>
    </location>
</feature>
<evidence type="ECO:0000259" key="8">
    <source>
        <dbReference type="PROSITE" id="PS50850"/>
    </source>
</evidence>
<feature type="transmembrane region" description="Helical" evidence="7">
    <location>
        <begin position="260"/>
        <end position="280"/>
    </location>
</feature>
<evidence type="ECO:0000256" key="3">
    <source>
        <dbReference type="ARBA" id="ARBA00022475"/>
    </source>
</evidence>
<dbReference type="Pfam" id="PF07690">
    <property type="entry name" value="MFS_1"/>
    <property type="match status" value="2"/>
</dbReference>
<keyword evidence="5 7" id="KW-1133">Transmembrane helix</keyword>
<keyword evidence="3" id="KW-1003">Cell membrane</keyword>
<feature type="transmembrane region" description="Helical" evidence="7">
    <location>
        <begin position="169"/>
        <end position="189"/>
    </location>
</feature>
<dbReference type="PANTHER" id="PTHR23517:SF2">
    <property type="entry name" value="MULTIDRUG RESISTANCE PROTEIN MDTH"/>
    <property type="match status" value="1"/>
</dbReference>
<feature type="transmembrane region" description="Helical" evidence="7">
    <location>
        <begin position="226"/>
        <end position="248"/>
    </location>
</feature>
<evidence type="ECO:0000256" key="2">
    <source>
        <dbReference type="ARBA" id="ARBA00022448"/>
    </source>
</evidence>
<evidence type="ECO:0000256" key="5">
    <source>
        <dbReference type="ARBA" id="ARBA00022989"/>
    </source>
</evidence>
<dbReference type="Gene3D" id="1.20.1250.20">
    <property type="entry name" value="MFS general substrate transporter like domains"/>
    <property type="match status" value="1"/>
</dbReference>
<evidence type="ECO:0000256" key="7">
    <source>
        <dbReference type="SAM" id="Phobius"/>
    </source>
</evidence>
<feature type="transmembrane region" description="Helical" evidence="7">
    <location>
        <begin position="21"/>
        <end position="41"/>
    </location>
</feature>
<reference evidence="9 10" key="1">
    <citation type="journal article" date="2024" name="Int. J. Syst. Evol. Microbiol.">
        <title>Clostridium omnivorum sp. nov., isolated from anoxic soil under the treatment of reductive soil disinfestation.</title>
        <authorList>
            <person name="Ueki A."/>
            <person name="Tonouchi A."/>
            <person name="Kaku N."/>
            <person name="Honma S."/>
            <person name="Ueki K."/>
        </authorList>
    </citation>
    <scope>NUCLEOTIDE SEQUENCE [LARGE SCALE GENOMIC DNA]</scope>
    <source>
        <strain evidence="9 10">E14</strain>
    </source>
</reference>
<evidence type="ECO:0000256" key="4">
    <source>
        <dbReference type="ARBA" id="ARBA00022692"/>
    </source>
</evidence>
<protein>
    <submittedName>
        <fullName evidence="9">MFS transporter</fullName>
    </submittedName>
</protein>
<feature type="transmembrane region" description="Helical" evidence="7">
    <location>
        <begin position="292"/>
        <end position="312"/>
    </location>
</feature>
<feature type="domain" description="Major facilitator superfamily (MFS) profile" evidence="8">
    <location>
        <begin position="16"/>
        <end position="408"/>
    </location>
</feature>
<dbReference type="EMBL" id="BRXR01000001">
    <property type="protein sequence ID" value="GLC29302.1"/>
    <property type="molecule type" value="Genomic_DNA"/>
</dbReference>